<accession>K5DAG2</accession>
<reference evidence="2 3" key="1">
    <citation type="submission" date="2012-02" db="EMBL/GenBank/DDBJ databases">
        <title>The Genome Sequence of Bacteroides finegoldii CL09T03C10.</title>
        <authorList>
            <consortium name="The Broad Institute Genome Sequencing Platform"/>
            <person name="Earl A."/>
            <person name="Ward D."/>
            <person name="Feldgarden M."/>
            <person name="Gevers D."/>
            <person name="Zitomersky N.L."/>
            <person name="Coyne M.J."/>
            <person name="Comstock L.E."/>
            <person name="Young S.K."/>
            <person name="Zeng Q."/>
            <person name="Gargeya S."/>
            <person name="Fitzgerald M."/>
            <person name="Haas B."/>
            <person name="Abouelleil A."/>
            <person name="Alvarado L."/>
            <person name="Arachchi H.M."/>
            <person name="Berlin A."/>
            <person name="Chapman S.B."/>
            <person name="Gearin G."/>
            <person name="Goldberg J."/>
            <person name="Griggs A."/>
            <person name="Gujja S."/>
            <person name="Hansen M."/>
            <person name="Heiman D."/>
            <person name="Howarth C."/>
            <person name="Larimer J."/>
            <person name="Lui A."/>
            <person name="MacDonald P.J.P."/>
            <person name="McCowen C."/>
            <person name="Montmayeur A."/>
            <person name="Murphy C."/>
            <person name="Neiman D."/>
            <person name="Pearson M."/>
            <person name="Priest M."/>
            <person name="Roberts A."/>
            <person name="Saif S."/>
            <person name="Shea T."/>
            <person name="Sisk P."/>
            <person name="Stolte C."/>
            <person name="Sykes S."/>
            <person name="Wortman J."/>
            <person name="Nusbaum C."/>
            <person name="Birren B."/>
        </authorList>
    </citation>
    <scope>NUCLEOTIDE SEQUENCE [LARGE SCALE GENOMIC DNA]</scope>
    <source>
        <strain evidence="2 3">CL09T03C10</strain>
    </source>
</reference>
<evidence type="ECO:0000259" key="1">
    <source>
        <dbReference type="Pfam" id="PF05272"/>
    </source>
</evidence>
<protein>
    <recommendedName>
        <fullName evidence="1">Virulence-associated protein E-like domain-containing protein</fullName>
    </recommendedName>
</protein>
<evidence type="ECO:0000313" key="2">
    <source>
        <dbReference type="EMBL" id="EKJ89948.1"/>
    </source>
</evidence>
<dbReference type="AlphaFoldDB" id="K5DAG2"/>
<dbReference type="PANTHER" id="PTHR34985:SF1">
    <property type="entry name" value="SLR0554 PROTEIN"/>
    <property type="match status" value="1"/>
</dbReference>
<organism evidence="2 3">
    <name type="scientific">Bacteroides finegoldii CL09T03C10</name>
    <dbReference type="NCBI Taxonomy" id="997888"/>
    <lineage>
        <taxon>Bacteria</taxon>
        <taxon>Pseudomonadati</taxon>
        <taxon>Bacteroidota</taxon>
        <taxon>Bacteroidia</taxon>
        <taxon>Bacteroidales</taxon>
        <taxon>Bacteroidaceae</taxon>
        <taxon>Bacteroides</taxon>
    </lineage>
</organism>
<dbReference type="SUPFAM" id="SSF52540">
    <property type="entry name" value="P-loop containing nucleoside triphosphate hydrolases"/>
    <property type="match status" value="1"/>
</dbReference>
<dbReference type="Proteomes" id="UP000007995">
    <property type="component" value="Unassembled WGS sequence"/>
</dbReference>
<dbReference type="InterPro" id="IPR027417">
    <property type="entry name" value="P-loop_NTPase"/>
</dbReference>
<comment type="caution">
    <text evidence="2">The sequence shown here is derived from an EMBL/GenBank/DDBJ whole genome shotgun (WGS) entry which is preliminary data.</text>
</comment>
<dbReference type="Pfam" id="PF05272">
    <property type="entry name" value="VapE-like_dom"/>
    <property type="match status" value="1"/>
</dbReference>
<gene>
    <name evidence="2" type="ORF">HMPREF1057_03489</name>
</gene>
<sequence>MSIGTGATESANWQSARKYANCTVPLLVGPQAYRKSTFCRSLLPPELQAYYTDHIDFSNKRDAELALNRFALINMDEFDQNRESQQAFLKHIIQKPVINVRRPHGTATQELRRYASFIGTSNHKDLLTDTSGSRRYIVIYVEGPIDCSPIDYEQLYAQAMHDLYKGERYWFNKEDEEVMTENNQEFQVMPIAEQLFHE</sequence>
<dbReference type="HOGENOM" id="CLU_088501_0_0_10"/>
<evidence type="ECO:0000313" key="3">
    <source>
        <dbReference type="Proteomes" id="UP000007995"/>
    </source>
</evidence>
<dbReference type="EMBL" id="AGXW01000012">
    <property type="protein sequence ID" value="EKJ89948.1"/>
    <property type="molecule type" value="Genomic_DNA"/>
</dbReference>
<dbReference type="PANTHER" id="PTHR34985">
    <property type="entry name" value="SLR0554 PROTEIN"/>
    <property type="match status" value="1"/>
</dbReference>
<proteinExistence type="predicted"/>
<name>K5DAG2_9BACE</name>
<feature type="domain" description="Virulence-associated protein E-like" evidence="1">
    <location>
        <begin position="23"/>
        <end position="187"/>
    </location>
</feature>
<dbReference type="InterPro" id="IPR007936">
    <property type="entry name" value="VapE-like_dom"/>
</dbReference>